<gene>
    <name evidence="2" type="ORF">F9C07_2104428</name>
</gene>
<evidence type="ECO:0000259" key="1">
    <source>
        <dbReference type="Pfam" id="PF22636"/>
    </source>
</evidence>
<protein>
    <submittedName>
        <fullName evidence="2">HotDog domain-containing protein</fullName>
    </submittedName>
</protein>
<dbReference type="InterPro" id="IPR025540">
    <property type="entry name" value="FlK"/>
</dbReference>
<feature type="domain" description="Fluoroacetyl-CoA-specific thioesterase-like" evidence="1">
    <location>
        <begin position="143"/>
        <end position="233"/>
    </location>
</feature>
<dbReference type="PANTHER" id="PTHR36934">
    <property type="entry name" value="BLR0278 PROTEIN"/>
    <property type="match status" value="1"/>
</dbReference>
<name>A0A7U2MKS3_ASPFN</name>
<dbReference type="VEuPathDB" id="FungiDB:F9C07_2104428"/>
<evidence type="ECO:0000313" key="3">
    <source>
        <dbReference type="Proteomes" id="UP000596276"/>
    </source>
</evidence>
<keyword evidence="3" id="KW-1185">Reference proteome</keyword>
<reference evidence="3" key="1">
    <citation type="journal article" date="2021" name="G3 (Bethesda)">
        <title>Chromosome assembled and annotated genome sequence of Aspergillus flavus NRRL 3357.</title>
        <authorList>
            <person name="Skerker J.M."/>
            <person name="Pianalto K.M."/>
            <person name="Mondo S.J."/>
            <person name="Yang K."/>
            <person name="Arkin A.P."/>
            <person name="Keller N.P."/>
            <person name="Grigoriev I.V."/>
            <person name="Louise Glass N.L."/>
        </authorList>
    </citation>
    <scope>NUCLEOTIDE SEQUENCE [LARGE SCALE GENOMIC DNA]</scope>
    <source>
        <strain evidence="3">ATCC 200026 / FGSC A1120 / IAM 13836 / NRRL 3357 / JCM 12722 / SRRC 167</strain>
    </source>
</reference>
<sequence length="248" mass="26905">MPFVSKLGFGSPHYKQTNAEPFIANICRFSEDRPGNMLTTAVRPVCRSILNKSPTFGERLKNGQRYPLSTCSFNANTMFSAIRASTRLTSRTTVPRNTSKASVYAKMSTSTNNSLELNTTRTYDLIVQPSDLASAISSNAKIDKFPRVLTASRMVAFMEIAAARVVQPLLSPCQLSVGTSINITHSAPTPAGAKVTAEARYIGQRGKLYESEVIAKDEAGEVGRGSHERAIVEIARLENGAKKRGASQ</sequence>
<dbReference type="VEuPathDB" id="FungiDB:AFLA_006742"/>
<evidence type="ECO:0000313" key="2">
    <source>
        <dbReference type="EMBL" id="QRD85507.1"/>
    </source>
</evidence>
<dbReference type="Gene3D" id="3.10.129.10">
    <property type="entry name" value="Hotdog Thioesterase"/>
    <property type="match status" value="1"/>
</dbReference>
<organism evidence="2 3">
    <name type="scientific">Aspergillus flavus (strain ATCC 200026 / FGSC A1120 / IAM 13836 / NRRL 3357 / JCM 12722 / SRRC 167)</name>
    <dbReference type="NCBI Taxonomy" id="332952"/>
    <lineage>
        <taxon>Eukaryota</taxon>
        <taxon>Fungi</taxon>
        <taxon>Dikarya</taxon>
        <taxon>Ascomycota</taxon>
        <taxon>Pezizomycotina</taxon>
        <taxon>Eurotiomycetes</taxon>
        <taxon>Eurotiomycetidae</taxon>
        <taxon>Eurotiales</taxon>
        <taxon>Aspergillaceae</taxon>
        <taxon>Aspergillus</taxon>
        <taxon>Aspergillus subgen. Circumdati</taxon>
    </lineage>
</organism>
<proteinExistence type="predicted"/>
<dbReference type="AlphaFoldDB" id="A0A7U2MKS3"/>
<dbReference type="EMBL" id="CP044620">
    <property type="protein sequence ID" value="QRD85507.1"/>
    <property type="molecule type" value="Genomic_DNA"/>
</dbReference>
<dbReference type="Proteomes" id="UP000596276">
    <property type="component" value="Chromosome 3"/>
</dbReference>
<dbReference type="Pfam" id="PF22636">
    <property type="entry name" value="FlK"/>
    <property type="match status" value="1"/>
</dbReference>
<dbReference type="SUPFAM" id="SSF54637">
    <property type="entry name" value="Thioesterase/thiol ester dehydrase-isomerase"/>
    <property type="match status" value="1"/>
</dbReference>
<dbReference type="InterPro" id="IPR029069">
    <property type="entry name" value="HotDog_dom_sf"/>
</dbReference>
<dbReference type="PANTHER" id="PTHR36934:SF1">
    <property type="entry name" value="THIOESTERASE DOMAIN-CONTAINING PROTEIN"/>
    <property type="match status" value="1"/>
</dbReference>
<dbReference type="InterPro" id="IPR054485">
    <property type="entry name" value="FlK-like_dom"/>
</dbReference>
<accession>A0A7U2MKS3</accession>